<protein>
    <submittedName>
        <fullName evidence="1">Uncharacterized protein</fullName>
    </submittedName>
</protein>
<evidence type="ECO:0000313" key="1">
    <source>
        <dbReference type="EMBL" id="MFB6395070.1"/>
    </source>
</evidence>
<keyword evidence="2" id="KW-1185">Reference proteome</keyword>
<gene>
    <name evidence="1" type="ORF">AAFH96_18455</name>
</gene>
<name>A0ABV5CT38_9ACTN</name>
<dbReference type="RefSeq" id="WP_375735014.1">
    <property type="nucleotide sequence ID" value="NZ_JBCGDC010000050.1"/>
</dbReference>
<organism evidence="1 2">
    <name type="scientific">Polymorphospora lycopeni</name>
    <dbReference type="NCBI Taxonomy" id="3140240"/>
    <lineage>
        <taxon>Bacteria</taxon>
        <taxon>Bacillati</taxon>
        <taxon>Actinomycetota</taxon>
        <taxon>Actinomycetes</taxon>
        <taxon>Micromonosporales</taxon>
        <taxon>Micromonosporaceae</taxon>
        <taxon>Polymorphospora</taxon>
    </lineage>
</organism>
<comment type="caution">
    <text evidence="1">The sequence shown here is derived from an EMBL/GenBank/DDBJ whole genome shotgun (WGS) entry which is preliminary data.</text>
</comment>
<sequence length="220" mass="23090">MSSPDEDEELTVALEWLRDRVRHLPGATSTLSPDLPGAIEVRVQSDGPPRICLLSCWHEPWTAERLGVTSAVSMSALHTLELLDHATRLPDGSMTAVFIADDDEKSRRFAFNTARSHLAGTATPLVVVMALGCTPGGGLFALDDPRRWQPIAVAAAVPFVGADGIDPDVLEELAACAGQGLLACVLDPSGNADDTGPSVDSLYAALNEAADSGKVIADAH</sequence>
<dbReference type="Proteomes" id="UP001582793">
    <property type="component" value="Unassembled WGS sequence"/>
</dbReference>
<reference evidence="1 2" key="1">
    <citation type="submission" date="2024-04" db="EMBL/GenBank/DDBJ databases">
        <title>Polymorphospora sp. isolated from Baiyangdian Lake in Xiong'an New Area.</title>
        <authorList>
            <person name="Zhang X."/>
            <person name="Liu J."/>
        </authorList>
    </citation>
    <scope>NUCLEOTIDE SEQUENCE [LARGE SCALE GENOMIC DNA]</scope>
    <source>
        <strain evidence="1 2">2-325</strain>
    </source>
</reference>
<proteinExistence type="predicted"/>
<evidence type="ECO:0000313" key="2">
    <source>
        <dbReference type="Proteomes" id="UP001582793"/>
    </source>
</evidence>
<accession>A0ABV5CT38</accession>
<dbReference type="EMBL" id="JBCGDC010000050">
    <property type="protein sequence ID" value="MFB6395070.1"/>
    <property type="molecule type" value="Genomic_DNA"/>
</dbReference>